<dbReference type="InterPro" id="IPR033891">
    <property type="entry name" value="TTC38"/>
</dbReference>
<comment type="caution">
    <text evidence="5">The sequence shown here is derived from an EMBL/GenBank/DDBJ whole genome shotgun (WGS) entry which is preliminary data.</text>
</comment>
<evidence type="ECO:0000256" key="3">
    <source>
        <dbReference type="ARBA" id="ARBA00022737"/>
    </source>
</evidence>
<dbReference type="Proteomes" id="UP001385499">
    <property type="component" value="Unassembled WGS sequence"/>
</dbReference>
<dbReference type="PANTHER" id="PTHR16263:SF4">
    <property type="entry name" value="TETRATRICOPEPTIDE REPEAT PROTEIN 38"/>
    <property type="match status" value="1"/>
</dbReference>
<keyword evidence="3" id="KW-0677">Repeat</keyword>
<dbReference type="InterPro" id="IPR011990">
    <property type="entry name" value="TPR-like_helical_dom_sf"/>
</dbReference>
<keyword evidence="6" id="KW-1185">Reference proteome</keyword>
<organism evidence="5 6">
    <name type="scientific">Roseibium algae</name>
    <dbReference type="NCBI Taxonomy" id="3123038"/>
    <lineage>
        <taxon>Bacteria</taxon>
        <taxon>Pseudomonadati</taxon>
        <taxon>Pseudomonadota</taxon>
        <taxon>Alphaproteobacteria</taxon>
        <taxon>Hyphomicrobiales</taxon>
        <taxon>Stappiaceae</taxon>
        <taxon>Roseibium</taxon>
    </lineage>
</organism>
<dbReference type="EMBL" id="JBAKIA010000009">
    <property type="protein sequence ID" value="MEJ8475230.1"/>
    <property type="molecule type" value="Genomic_DNA"/>
</dbReference>
<accession>A0ABU8TNU8</accession>
<sequence>MRYSDQFGYDVTVTNPEAVSYWNAAVNAFLAHGKDTPLHLENALKLDTDFALAHATRGLFCLLLGRRELVETARKCLRIAKKSSKIAALTEREMAVVGALQDCLDGWTSHAAERLDRAQIAAPRDALILKLIHAFRFVLGDSAGMRSSIENVFESYDADHPSYGYVQGCRAFSLEETGDYKQAELLGRKGLEYAPNDAWGLHAVAHVHDMTNRADEGIFWLEQRPEGWSHCNNFGYHVWWHLALMYLDRGEIDKVLALYDSEIRRDRSDDYRDISNATSLLSRLEIEGVNVGSRWEELALLSDKRAEDGCNVFADLHYLLALLNGGRRMGAERLLTSMQARTKDTGDIARVSAKAGLPVGHGLEQYRKGNYASAFHMLVAARSELPTIGGSHAQRDVFERITIDAALKAGLADEAEDALNDRTRRRGALDHFAERRLETCEKMQKASKVMLDERLRAATA</sequence>
<evidence type="ECO:0000256" key="2">
    <source>
        <dbReference type="ARBA" id="ARBA00019992"/>
    </source>
</evidence>
<evidence type="ECO:0000256" key="4">
    <source>
        <dbReference type="ARBA" id="ARBA00022803"/>
    </source>
</evidence>
<dbReference type="Gene3D" id="1.25.40.10">
    <property type="entry name" value="Tetratricopeptide repeat domain"/>
    <property type="match status" value="1"/>
</dbReference>
<dbReference type="RefSeq" id="WP_340275197.1">
    <property type="nucleotide sequence ID" value="NZ_JBAKIA010000009.1"/>
</dbReference>
<dbReference type="PANTHER" id="PTHR16263">
    <property type="entry name" value="TETRATRICOPEPTIDE REPEAT PROTEIN 38"/>
    <property type="match status" value="1"/>
</dbReference>
<name>A0ABU8TNU8_9HYPH</name>
<comment type="similarity">
    <text evidence="1">Belongs to the TTC38 family.</text>
</comment>
<reference evidence="5 6" key="1">
    <citation type="submission" date="2024-02" db="EMBL/GenBank/DDBJ databases">
        <title>Roseibium algae sp. nov., isolated from marine alga (Grateloupia sp.), showing potential in myo-inositol conversion.</title>
        <authorList>
            <person name="Wang Y."/>
        </authorList>
    </citation>
    <scope>NUCLEOTIDE SEQUENCE [LARGE SCALE GENOMIC DNA]</scope>
    <source>
        <strain evidence="5 6">H3510</strain>
    </source>
</reference>
<gene>
    <name evidence="5" type="ORF">V6575_14140</name>
</gene>
<evidence type="ECO:0000256" key="1">
    <source>
        <dbReference type="ARBA" id="ARBA00005857"/>
    </source>
</evidence>
<evidence type="ECO:0000313" key="6">
    <source>
        <dbReference type="Proteomes" id="UP001385499"/>
    </source>
</evidence>
<proteinExistence type="inferred from homology"/>
<dbReference type="SUPFAM" id="SSF48452">
    <property type="entry name" value="TPR-like"/>
    <property type="match status" value="1"/>
</dbReference>
<evidence type="ECO:0000313" key="5">
    <source>
        <dbReference type="EMBL" id="MEJ8475230.1"/>
    </source>
</evidence>
<protein>
    <recommendedName>
        <fullName evidence="2">Tetratricopeptide repeat protein 38</fullName>
    </recommendedName>
</protein>
<keyword evidence="4" id="KW-0802">TPR repeat</keyword>
<dbReference type="CDD" id="cd05804">
    <property type="entry name" value="StaR_like"/>
    <property type="match status" value="1"/>
</dbReference>